<keyword evidence="3 6" id="KW-1133">Transmembrane helix</keyword>
<dbReference type="RefSeq" id="XP_014664311.1">
    <property type="nucleotide sequence ID" value="XM_014808825.1"/>
</dbReference>
<feature type="region of interest" description="Disordered" evidence="5">
    <location>
        <begin position="175"/>
        <end position="222"/>
    </location>
</feature>
<evidence type="ECO:0000256" key="5">
    <source>
        <dbReference type="SAM" id="MobiDB-lite"/>
    </source>
</evidence>
<evidence type="ECO:0000256" key="2">
    <source>
        <dbReference type="ARBA" id="ARBA00022692"/>
    </source>
</evidence>
<keyword evidence="4 6" id="KW-0472">Membrane</keyword>
<feature type="compositionally biased region" description="Basic and acidic residues" evidence="5">
    <location>
        <begin position="501"/>
        <end position="543"/>
    </location>
</feature>
<organism evidence="7 8">
    <name type="scientific">Priapulus caudatus</name>
    <name type="common">Priapulid worm</name>
    <dbReference type="NCBI Taxonomy" id="37621"/>
    <lineage>
        <taxon>Eukaryota</taxon>
        <taxon>Metazoa</taxon>
        <taxon>Ecdysozoa</taxon>
        <taxon>Scalidophora</taxon>
        <taxon>Priapulida</taxon>
        <taxon>Priapulimorpha</taxon>
        <taxon>Priapulimorphida</taxon>
        <taxon>Priapulidae</taxon>
        <taxon>Priapulus</taxon>
    </lineage>
</organism>
<keyword evidence="7" id="KW-1185">Reference proteome</keyword>
<evidence type="ECO:0000256" key="6">
    <source>
        <dbReference type="SAM" id="Phobius"/>
    </source>
</evidence>
<evidence type="ECO:0000256" key="4">
    <source>
        <dbReference type="ARBA" id="ARBA00023136"/>
    </source>
</evidence>
<dbReference type="PANTHER" id="PTHR10671">
    <property type="entry name" value="EPITHELIAL MEMBRANE PROTEIN-RELATED"/>
    <property type="match status" value="1"/>
</dbReference>
<feature type="region of interest" description="Disordered" evidence="5">
    <location>
        <begin position="609"/>
        <end position="642"/>
    </location>
</feature>
<feature type="transmembrane region" description="Helical" evidence="6">
    <location>
        <begin position="12"/>
        <end position="35"/>
    </location>
</feature>
<sequence length="642" mass="71447">MFSIDKILHFLNTFLFVGNFLVLMMTSTCTSYWVYVGYDVERVVARAQSLETVRVAVPVDTDTYVVVDAITCKDATRRPDTTRSRQQIACGASAIASDTPSRDDENRRGGRRKRRSRQRRPTDNAPTQADPAAVIQRNSSSTASSSLRGPFTGGDINATSHRDMTRLQLAAADVYERPPPSSASSTSRADKPRASGRRRTSPARSPCAAADDDNDGVSATTTRSGCDTVARYIVYERYSNLYQECDNLEGTVRERLGLQQARGRCVNFIFDPEVRTRGGVTNFSNYDNASDNSTSPAIAAIDLSAFLCGIAAVTFMMIGVGLGVLASFIGRANIMLKGCQFTFIAGLLQATTLGLFHIKLAIISRQRREVLRVNRPTWDPVRIILEEERTVGFGWSFVLAWICVALCLLAAWLWLQKYWKLEQQRRPVQRLHSRVAYGQIERSCPTTPELDSNPAPRGAQRTAVPASVEMAAASSAHARTPRAETRAERTLTCVTQSSETLLDRSPRELSLDRSPRELLLDRSPRELSLDRSPRELSLDRSPRELLLQRSPRESLLEQSPRKVLPERSPREKLMLDGSPREDLPLRRNPKEHLLLDRSPREELLLRRSAMEPGSSGVTNSRTAGVTTARSREFAPGMLMSTV</sequence>
<dbReference type="Gene3D" id="1.20.140.150">
    <property type="match status" value="1"/>
</dbReference>
<dbReference type="PANTHER" id="PTHR10671:SF108">
    <property type="entry name" value="CLAUDIN FAMILY PROTEIN-RELATED"/>
    <property type="match status" value="1"/>
</dbReference>
<gene>
    <name evidence="8" type="primary">LOC106806764</name>
</gene>
<dbReference type="Proteomes" id="UP000695022">
    <property type="component" value="Unplaced"/>
</dbReference>
<evidence type="ECO:0000313" key="7">
    <source>
        <dbReference type="Proteomes" id="UP000695022"/>
    </source>
</evidence>
<dbReference type="Pfam" id="PF13903">
    <property type="entry name" value="Claudin_2"/>
    <property type="match status" value="1"/>
</dbReference>
<evidence type="ECO:0000313" key="8">
    <source>
        <dbReference type="RefSeq" id="XP_014664311.1"/>
    </source>
</evidence>
<protein>
    <submittedName>
        <fullName evidence="8">Uncharacterized protein LOC106806764</fullName>
    </submittedName>
</protein>
<feature type="region of interest" description="Disordered" evidence="5">
    <location>
        <begin position="77"/>
        <end position="160"/>
    </location>
</feature>
<reference evidence="8" key="1">
    <citation type="submission" date="2025-08" db="UniProtKB">
        <authorList>
            <consortium name="RefSeq"/>
        </authorList>
    </citation>
    <scope>IDENTIFICATION</scope>
</reference>
<feature type="compositionally biased region" description="Polar residues" evidence="5">
    <location>
        <begin position="615"/>
        <end position="628"/>
    </location>
</feature>
<feature type="transmembrane region" description="Helical" evidence="6">
    <location>
        <begin position="393"/>
        <end position="415"/>
    </location>
</feature>
<dbReference type="InterPro" id="IPR050579">
    <property type="entry name" value="PMP-22/EMP/MP20-like"/>
</dbReference>
<feature type="transmembrane region" description="Helical" evidence="6">
    <location>
        <begin position="303"/>
        <end position="329"/>
    </location>
</feature>
<evidence type="ECO:0000256" key="3">
    <source>
        <dbReference type="ARBA" id="ARBA00022989"/>
    </source>
</evidence>
<proteinExistence type="predicted"/>
<accession>A0ABM1DWJ0</accession>
<feature type="compositionally biased region" description="Basic and acidic residues" evidence="5">
    <location>
        <begin position="550"/>
        <end position="591"/>
    </location>
</feature>
<feature type="transmembrane region" description="Helical" evidence="6">
    <location>
        <begin position="341"/>
        <end position="363"/>
    </location>
</feature>
<dbReference type="GeneID" id="106806764"/>
<feature type="region of interest" description="Disordered" evidence="5">
    <location>
        <begin position="443"/>
        <end position="591"/>
    </location>
</feature>
<keyword evidence="2 6" id="KW-0812">Transmembrane</keyword>
<name>A0ABM1DWJ0_PRICU</name>
<dbReference type="InterPro" id="IPR004031">
    <property type="entry name" value="PMP22/EMP/MP20/Claudin"/>
</dbReference>
<comment type="subcellular location">
    <subcellularLocation>
        <location evidence="1">Membrane</location>
        <topology evidence="1">Multi-pass membrane protein</topology>
    </subcellularLocation>
</comment>
<evidence type="ECO:0000256" key="1">
    <source>
        <dbReference type="ARBA" id="ARBA00004141"/>
    </source>
</evidence>
<feature type="compositionally biased region" description="Basic residues" evidence="5">
    <location>
        <begin position="109"/>
        <end position="119"/>
    </location>
</feature>